<sequence>MLNFLRNLFQREKEPDIPAPEPNYTEIINKIKQTEESQDIQPGRKIHAIDYDLFELRLDRDITNQYRITVFRGSERVYSFTVFVTKQEVQKLDKAYRDIISFLKENPSITHLPDNNLLKGFYFGNS</sequence>
<dbReference type="RefSeq" id="WP_255134638.1">
    <property type="nucleotide sequence ID" value="NZ_JANDBC010000001.1"/>
</dbReference>
<reference evidence="1" key="1">
    <citation type="submission" date="2022-06" db="EMBL/GenBank/DDBJ databases">
        <title>Gracilimonas sp. CAU 1638 isolated from sea sediment.</title>
        <authorList>
            <person name="Kim W."/>
        </authorList>
    </citation>
    <scope>NUCLEOTIDE SEQUENCE</scope>
    <source>
        <strain evidence="1">CAU 1638</strain>
    </source>
</reference>
<evidence type="ECO:0000313" key="2">
    <source>
        <dbReference type="Proteomes" id="UP001139125"/>
    </source>
</evidence>
<gene>
    <name evidence="1" type="ORF">NM125_09345</name>
</gene>
<proteinExistence type="predicted"/>
<keyword evidence="2" id="KW-1185">Reference proteome</keyword>
<organism evidence="1 2">
    <name type="scientific">Gracilimonas sediminicola</name>
    <dbReference type="NCBI Taxonomy" id="2952158"/>
    <lineage>
        <taxon>Bacteria</taxon>
        <taxon>Pseudomonadati</taxon>
        <taxon>Balneolota</taxon>
        <taxon>Balneolia</taxon>
        <taxon>Balneolales</taxon>
        <taxon>Balneolaceae</taxon>
        <taxon>Gracilimonas</taxon>
    </lineage>
</organism>
<protein>
    <submittedName>
        <fullName evidence="1">Uncharacterized protein</fullName>
    </submittedName>
</protein>
<dbReference type="AlphaFoldDB" id="A0A9X2RE60"/>
<evidence type="ECO:0000313" key="1">
    <source>
        <dbReference type="EMBL" id="MCP9291776.1"/>
    </source>
</evidence>
<comment type="caution">
    <text evidence="1">The sequence shown here is derived from an EMBL/GenBank/DDBJ whole genome shotgun (WGS) entry which is preliminary data.</text>
</comment>
<dbReference type="Proteomes" id="UP001139125">
    <property type="component" value="Unassembled WGS sequence"/>
</dbReference>
<name>A0A9X2RE60_9BACT</name>
<accession>A0A9X2RE60</accession>
<dbReference type="EMBL" id="JANDBC010000001">
    <property type="protein sequence ID" value="MCP9291776.1"/>
    <property type="molecule type" value="Genomic_DNA"/>
</dbReference>